<feature type="domain" description="Knr4/Smi1-like" evidence="1">
    <location>
        <begin position="22"/>
        <end position="146"/>
    </location>
</feature>
<dbReference type="Pfam" id="PF14568">
    <property type="entry name" value="SUKH_6"/>
    <property type="match status" value="1"/>
</dbReference>
<dbReference type="SUPFAM" id="SSF160631">
    <property type="entry name" value="SMI1/KNR4-like"/>
    <property type="match status" value="1"/>
</dbReference>
<keyword evidence="3" id="KW-1185">Reference proteome</keyword>
<evidence type="ECO:0000313" key="3">
    <source>
        <dbReference type="Proteomes" id="UP001589818"/>
    </source>
</evidence>
<dbReference type="Gene3D" id="3.40.1580.10">
    <property type="entry name" value="SMI1/KNR4-like"/>
    <property type="match status" value="1"/>
</dbReference>
<accession>A0ABV6JDZ1</accession>
<gene>
    <name evidence="2" type="ORF">ACFFJ8_22575</name>
</gene>
<dbReference type="InterPro" id="IPR037883">
    <property type="entry name" value="Knr4/Smi1-like_sf"/>
</dbReference>
<dbReference type="InterPro" id="IPR018958">
    <property type="entry name" value="Knr4/Smi1-like_dom"/>
</dbReference>
<protein>
    <submittedName>
        <fullName evidence="2">SMI1/KNR4 family protein</fullName>
    </submittedName>
</protein>
<dbReference type="Proteomes" id="UP001589818">
    <property type="component" value="Unassembled WGS sequence"/>
</dbReference>
<dbReference type="EMBL" id="JBHLVF010000039">
    <property type="protein sequence ID" value="MFC0394141.1"/>
    <property type="molecule type" value="Genomic_DNA"/>
</dbReference>
<comment type="caution">
    <text evidence="2">The sequence shown here is derived from an EMBL/GenBank/DDBJ whole genome shotgun (WGS) entry which is preliminary data.</text>
</comment>
<dbReference type="RefSeq" id="WP_204822424.1">
    <property type="nucleotide sequence ID" value="NZ_JANHOF010000022.1"/>
</dbReference>
<name>A0ABV6JDZ1_9BACL</name>
<dbReference type="SMART" id="SM00860">
    <property type="entry name" value="SMI1_KNR4"/>
    <property type="match status" value="1"/>
</dbReference>
<evidence type="ECO:0000259" key="1">
    <source>
        <dbReference type="SMART" id="SM00860"/>
    </source>
</evidence>
<organism evidence="2 3">
    <name type="scientific">Paenibacillus mendelii</name>
    <dbReference type="NCBI Taxonomy" id="206163"/>
    <lineage>
        <taxon>Bacteria</taxon>
        <taxon>Bacillati</taxon>
        <taxon>Bacillota</taxon>
        <taxon>Bacilli</taxon>
        <taxon>Bacillales</taxon>
        <taxon>Paenibacillaceae</taxon>
        <taxon>Paenibacillus</taxon>
    </lineage>
</organism>
<proteinExistence type="predicted"/>
<evidence type="ECO:0000313" key="2">
    <source>
        <dbReference type="EMBL" id="MFC0394141.1"/>
    </source>
</evidence>
<sequence>MYERLAEKLKNTTALKWHPGRGAEESWIAEAEEELGFRLPPSYRWWLTHYGNARLEGANILSLAPPEHREYADSDILYIHRLNQADEEWKAQFPHRVDLFVPDSDELYFWDTSTIDERGEIQIMCYDLMNGIIDTYAFTFAEFLEQLIDERSGGH</sequence>
<reference evidence="2 3" key="1">
    <citation type="submission" date="2024-09" db="EMBL/GenBank/DDBJ databases">
        <authorList>
            <person name="Sun Q."/>
            <person name="Mori K."/>
        </authorList>
    </citation>
    <scope>NUCLEOTIDE SEQUENCE [LARGE SCALE GENOMIC DNA]</scope>
    <source>
        <strain evidence="2 3">CCM 4839</strain>
    </source>
</reference>